<dbReference type="GO" id="GO:0004672">
    <property type="term" value="F:protein kinase activity"/>
    <property type="evidence" value="ECO:0007669"/>
    <property type="project" value="UniProtKB-ARBA"/>
</dbReference>
<dbReference type="SMART" id="SM00073">
    <property type="entry name" value="HPT"/>
    <property type="match status" value="1"/>
</dbReference>
<evidence type="ECO:0000313" key="5">
    <source>
        <dbReference type="Proteomes" id="UP000886939"/>
    </source>
</evidence>
<sequence>MQREEQSDMVVCMEEIRRYLGPLTAHQSTLMVPLLAEFVRASDDDIARLQRAAEEGHVGQFIDRIHRLKGGARIMGTLKLVATCSEIESWELDQARLPEALARLQQEYEVVRLAATQLQVMEGEE</sequence>
<evidence type="ECO:0000256" key="1">
    <source>
        <dbReference type="ARBA" id="ARBA00023012"/>
    </source>
</evidence>
<dbReference type="Pfam" id="PF01627">
    <property type="entry name" value="Hpt"/>
    <property type="match status" value="1"/>
</dbReference>
<keyword evidence="2" id="KW-0597">Phosphoprotein</keyword>
<reference evidence="4" key="1">
    <citation type="submission" date="2021-07" db="EMBL/GenBank/DDBJ databases">
        <title>Draft genome sequence of carbapenem-resistant Aeromonas spp. in Japan.</title>
        <authorList>
            <person name="Maehana S."/>
            <person name="Suzuki M."/>
            <person name="Kitasato H."/>
        </authorList>
    </citation>
    <scope>NUCLEOTIDE SEQUENCE</scope>
    <source>
        <strain evidence="4">KAM343</strain>
    </source>
</reference>
<evidence type="ECO:0000313" key="4">
    <source>
        <dbReference type="EMBL" id="GJA43319.1"/>
    </source>
</evidence>
<accession>A0AAV4YR90</accession>
<evidence type="ECO:0000256" key="2">
    <source>
        <dbReference type="PROSITE-ProRule" id="PRU00110"/>
    </source>
</evidence>
<dbReference type="EMBL" id="BPNI01000152">
    <property type="protein sequence ID" value="GJA43319.1"/>
    <property type="molecule type" value="Genomic_DNA"/>
</dbReference>
<feature type="modified residue" description="Phosphohistidine" evidence="2">
    <location>
        <position position="66"/>
    </location>
</feature>
<keyword evidence="1" id="KW-0902">Two-component regulatory system</keyword>
<protein>
    <recommendedName>
        <fullName evidence="3">HPt domain-containing protein</fullName>
    </recommendedName>
</protein>
<dbReference type="Proteomes" id="UP000886939">
    <property type="component" value="Unassembled WGS sequence"/>
</dbReference>
<gene>
    <name evidence="4" type="ORF">KAM343_41150</name>
</gene>
<dbReference type="Gene3D" id="1.20.120.160">
    <property type="entry name" value="HPT domain"/>
    <property type="match status" value="1"/>
</dbReference>
<comment type="caution">
    <text evidence="4">The sequence shown here is derived from an EMBL/GenBank/DDBJ whole genome shotgun (WGS) entry which is preliminary data.</text>
</comment>
<dbReference type="GO" id="GO:0000160">
    <property type="term" value="P:phosphorelay signal transduction system"/>
    <property type="evidence" value="ECO:0007669"/>
    <property type="project" value="UniProtKB-KW"/>
</dbReference>
<dbReference type="InterPro" id="IPR008207">
    <property type="entry name" value="Sig_transdc_His_kin_Hpt_dom"/>
</dbReference>
<name>A0AAV4YR90_AERCA</name>
<feature type="domain" description="HPt" evidence="3">
    <location>
        <begin position="27"/>
        <end position="125"/>
    </location>
</feature>
<dbReference type="AlphaFoldDB" id="A0AAV4YR90"/>
<evidence type="ECO:0000259" key="3">
    <source>
        <dbReference type="PROSITE" id="PS50894"/>
    </source>
</evidence>
<dbReference type="PROSITE" id="PS50894">
    <property type="entry name" value="HPT"/>
    <property type="match status" value="1"/>
</dbReference>
<proteinExistence type="predicted"/>
<organism evidence="4 5">
    <name type="scientific">Aeromonas caviae</name>
    <name type="common">Aeromonas punctata</name>
    <dbReference type="NCBI Taxonomy" id="648"/>
    <lineage>
        <taxon>Bacteria</taxon>
        <taxon>Pseudomonadati</taxon>
        <taxon>Pseudomonadota</taxon>
        <taxon>Gammaproteobacteria</taxon>
        <taxon>Aeromonadales</taxon>
        <taxon>Aeromonadaceae</taxon>
        <taxon>Aeromonas</taxon>
    </lineage>
</organism>
<dbReference type="SUPFAM" id="SSF47226">
    <property type="entry name" value="Histidine-containing phosphotransfer domain, HPT domain"/>
    <property type="match status" value="1"/>
</dbReference>
<dbReference type="InterPro" id="IPR036641">
    <property type="entry name" value="HPT_dom_sf"/>
</dbReference>